<protein>
    <submittedName>
        <fullName evidence="2">Uncharacterized protein</fullName>
    </submittedName>
</protein>
<sequence length="327" mass="36149">MESNFMTRTPFLRSARVQQEPGSSRDIGQELVSKRSGSLLPCGFLCGHRHSGFVLAEPPTNPTLRPRLKIVSYAESRPSSSRANTRRREKRRLSSTDVRSPVSTNERQLHKRPRYEQASEVGAVHANQRGYRSANGREKHKDRTGSVSSATAGMPKGTGENKRGPGRSSLKRKRSMNANSDGVTRAPKKRRVSTQPPRRTSNSKAKKRKQDSPRPSTTSGVRRSKRRRTVATTEPAGIPAAARAPPIKRGSRKRLRSTGASSKPAAKKQRRSRSEPGALENGRVGLRATARTRGGSMRPMETSKKRGRESVGSASNTRKKVRFDLQK</sequence>
<feature type="region of interest" description="Disordered" evidence="1">
    <location>
        <begin position="1"/>
        <end position="27"/>
    </location>
</feature>
<proteinExistence type="predicted"/>
<organism evidence="2">
    <name type="scientific">Rhipicephalus zambeziensis</name>
    <dbReference type="NCBI Taxonomy" id="60191"/>
    <lineage>
        <taxon>Eukaryota</taxon>
        <taxon>Metazoa</taxon>
        <taxon>Ecdysozoa</taxon>
        <taxon>Arthropoda</taxon>
        <taxon>Chelicerata</taxon>
        <taxon>Arachnida</taxon>
        <taxon>Acari</taxon>
        <taxon>Parasitiformes</taxon>
        <taxon>Ixodida</taxon>
        <taxon>Ixodoidea</taxon>
        <taxon>Ixodidae</taxon>
        <taxon>Rhipicephalinae</taxon>
        <taxon>Rhipicephalus</taxon>
        <taxon>Rhipicephalus</taxon>
    </lineage>
</organism>
<feature type="compositionally biased region" description="Polar residues" evidence="1">
    <location>
        <begin position="193"/>
        <end position="203"/>
    </location>
</feature>
<feature type="region of interest" description="Disordered" evidence="1">
    <location>
        <begin position="71"/>
        <end position="327"/>
    </location>
</feature>
<feature type="compositionally biased region" description="Polar residues" evidence="1">
    <location>
        <begin position="95"/>
        <end position="106"/>
    </location>
</feature>
<name>A0A224YBH0_9ACAR</name>
<feature type="compositionally biased region" description="Basic and acidic residues" evidence="1">
    <location>
        <begin position="135"/>
        <end position="144"/>
    </location>
</feature>
<feature type="compositionally biased region" description="Basic residues" evidence="1">
    <location>
        <begin position="84"/>
        <end position="93"/>
    </location>
</feature>
<feature type="compositionally biased region" description="Low complexity" evidence="1">
    <location>
        <begin position="235"/>
        <end position="248"/>
    </location>
</feature>
<accession>A0A224YBH0</accession>
<dbReference type="EMBL" id="GFPF01001863">
    <property type="protein sequence ID" value="MAA13009.1"/>
    <property type="molecule type" value="Transcribed_RNA"/>
</dbReference>
<evidence type="ECO:0000256" key="1">
    <source>
        <dbReference type="SAM" id="MobiDB-lite"/>
    </source>
</evidence>
<dbReference type="AlphaFoldDB" id="A0A224YBH0"/>
<reference evidence="2" key="1">
    <citation type="journal article" date="2017" name="Parasit. Vectors">
        <title>Sialotranscriptomics of Rhipicephalus zambeziensis reveals intricate expression profiles of secretory proteins and suggests tight temporal transcriptional regulation during blood-feeding.</title>
        <authorList>
            <person name="de Castro M.H."/>
            <person name="de Klerk D."/>
            <person name="Pienaar R."/>
            <person name="Rees D.J.G."/>
            <person name="Mans B.J."/>
        </authorList>
    </citation>
    <scope>NUCLEOTIDE SEQUENCE</scope>
    <source>
        <tissue evidence="2">Salivary glands</tissue>
    </source>
</reference>
<evidence type="ECO:0000313" key="2">
    <source>
        <dbReference type="EMBL" id="MAA13009.1"/>
    </source>
</evidence>